<keyword evidence="2" id="KW-1185">Reference proteome</keyword>
<organism evidence="1 2">
    <name type="scientific">Antarcticibacterium arcticum</name>
    <dbReference type="NCBI Taxonomy" id="2585771"/>
    <lineage>
        <taxon>Bacteria</taxon>
        <taxon>Pseudomonadati</taxon>
        <taxon>Bacteroidota</taxon>
        <taxon>Flavobacteriia</taxon>
        <taxon>Flavobacteriales</taxon>
        <taxon>Flavobacteriaceae</taxon>
        <taxon>Antarcticibacterium</taxon>
    </lineage>
</organism>
<dbReference type="RefSeq" id="WP_146836656.1">
    <property type="nucleotide sequence ID" value="NZ_CP042476.1"/>
</dbReference>
<name>A0A5B8YRM8_9FLAO</name>
<dbReference type="Gene3D" id="3.30.160.100">
    <property type="entry name" value="Ribosome hibernation promotion factor-like"/>
    <property type="match status" value="1"/>
</dbReference>
<reference evidence="1 2" key="1">
    <citation type="submission" date="2019-08" db="EMBL/GenBank/DDBJ databases">
        <title>Antarcticibacterium arcticum sp. nov., a bacterium isolated from marine sediment of the Canadian Beaufort Sea.</title>
        <authorList>
            <person name="Lee Y.M."/>
            <person name="Baek K."/>
            <person name="Lee D.-H."/>
            <person name="Shin S.C."/>
            <person name="Jin Y.K."/>
            <person name="Park Y."/>
        </authorList>
    </citation>
    <scope>NUCLEOTIDE SEQUENCE [LARGE SCALE GENOMIC DNA]</scope>
    <source>
        <strain evidence="1 2">PAMC 28998</strain>
    </source>
</reference>
<dbReference type="AlphaFoldDB" id="A0A5B8YRM8"/>
<dbReference type="InterPro" id="IPR036567">
    <property type="entry name" value="RHF-like"/>
</dbReference>
<dbReference type="KEGG" id="anp:FK178_14155"/>
<dbReference type="SUPFAM" id="SSF69754">
    <property type="entry name" value="Ribosome binding protein Y (YfiA homologue)"/>
    <property type="match status" value="1"/>
</dbReference>
<gene>
    <name evidence="1" type="ORF">FK178_14155</name>
</gene>
<proteinExistence type="predicted"/>
<dbReference type="Proteomes" id="UP000321954">
    <property type="component" value="Chromosome"/>
</dbReference>
<protein>
    <submittedName>
        <fullName evidence="1">HPF/RaiA family ribosome-associated protein</fullName>
    </submittedName>
</protein>
<sequence>MTINIQYVKMPFSESMTEFIINKLNKLGDRYQWIVKAKVFFKRENDPSGNGRICEIELSMPGSQIFASSSEHNFELAAKETTLEIERQLQKRKAVLKAH</sequence>
<dbReference type="OrthoDB" id="9808702at2"/>
<evidence type="ECO:0000313" key="1">
    <source>
        <dbReference type="EMBL" id="QED38789.1"/>
    </source>
</evidence>
<dbReference type="EMBL" id="CP042476">
    <property type="protein sequence ID" value="QED38789.1"/>
    <property type="molecule type" value="Genomic_DNA"/>
</dbReference>
<accession>A0A5B8YRM8</accession>
<dbReference type="InterPro" id="IPR003489">
    <property type="entry name" value="RHF/RaiA"/>
</dbReference>
<evidence type="ECO:0000313" key="2">
    <source>
        <dbReference type="Proteomes" id="UP000321954"/>
    </source>
</evidence>
<dbReference type="Pfam" id="PF02482">
    <property type="entry name" value="Ribosomal_S30AE"/>
    <property type="match status" value="1"/>
</dbReference>